<dbReference type="InterPro" id="IPR034660">
    <property type="entry name" value="DinB/YfiT-like"/>
</dbReference>
<name>A0A517Q114_9PLAN</name>
<evidence type="ECO:0000313" key="2">
    <source>
        <dbReference type="Proteomes" id="UP000315647"/>
    </source>
</evidence>
<dbReference type="Proteomes" id="UP000315647">
    <property type="component" value="Chromosome"/>
</dbReference>
<dbReference type="SUPFAM" id="SSF109854">
    <property type="entry name" value="DinB/YfiT-like putative metalloenzymes"/>
    <property type="match status" value="1"/>
</dbReference>
<dbReference type="AlphaFoldDB" id="A0A517Q114"/>
<dbReference type="EMBL" id="CP037421">
    <property type="protein sequence ID" value="QDT25310.1"/>
    <property type="molecule type" value="Genomic_DNA"/>
</dbReference>
<reference evidence="1 2" key="1">
    <citation type="submission" date="2019-03" db="EMBL/GenBank/DDBJ databases">
        <title>Deep-cultivation of Planctomycetes and their phenomic and genomic characterization uncovers novel biology.</title>
        <authorList>
            <person name="Wiegand S."/>
            <person name="Jogler M."/>
            <person name="Boedeker C."/>
            <person name="Pinto D."/>
            <person name="Vollmers J."/>
            <person name="Rivas-Marin E."/>
            <person name="Kohn T."/>
            <person name="Peeters S.H."/>
            <person name="Heuer A."/>
            <person name="Rast P."/>
            <person name="Oberbeckmann S."/>
            <person name="Bunk B."/>
            <person name="Jeske O."/>
            <person name="Meyerdierks A."/>
            <person name="Storesund J.E."/>
            <person name="Kallscheuer N."/>
            <person name="Luecker S."/>
            <person name="Lage O.M."/>
            <person name="Pohl T."/>
            <person name="Merkel B.J."/>
            <person name="Hornburger P."/>
            <person name="Mueller R.-W."/>
            <person name="Bruemmer F."/>
            <person name="Labrenz M."/>
            <person name="Spormann A.M."/>
            <person name="Op den Camp H."/>
            <person name="Overmann J."/>
            <person name="Amann R."/>
            <person name="Jetten M.S.M."/>
            <person name="Mascher T."/>
            <person name="Medema M.H."/>
            <person name="Devos D.P."/>
            <person name="Kaster A.-K."/>
            <person name="Ovreas L."/>
            <person name="Rohde M."/>
            <person name="Galperin M.Y."/>
            <person name="Jogler C."/>
        </authorList>
    </citation>
    <scope>NUCLEOTIDE SEQUENCE [LARGE SCALE GENOMIC DNA]</scope>
    <source>
        <strain evidence="1 2">Enr10</strain>
    </source>
</reference>
<accession>A0A518A0L4</accession>
<sequence length="166" mass="19449">MIEYVRQILCAQFEASLGMLDDCIQHCPPAHWHQKIANMEFGYVPYHTLCYVDLYLSPSLAAFQLREFHNEHDENRFKPKADCPITPELVSDYLQVCLQKMRETIAAETEASLHLRADFDWLEPFTRGALHLYSIRHIQHHTGALSAYLRRLEINLKWGHTGWPTR</sequence>
<protein>
    <submittedName>
        <fullName evidence="1">Uncharacterized protein</fullName>
    </submittedName>
</protein>
<dbReference type="RefSeq" id="WP_145103828.1">
    <property type="nucleotide sequence ID" value="NZ_CP036277.1"/>
</dbReference>
<accession>A0A517Q114</accession>
<dbReference type="Gene3D" id="1.20.120.450">
    <property type="entry name" value="dinb family like domain"/>
    <property type="match status" value="1"/>
</dbReference>
<gene>
    <name evidence="1" type="ORF">Enr10x_06050</name>
</gene>
<organism evidence="1 2">
    <name type="scientific">Gimesia panareensis</name>
    <dbReference type="NCBI Taxonomy" id="2527978"/>
    <lineage>
        <taxon>Bacteria</taxon>
        <taxon>Pseudomonadati</taxon>
        <taxon>Planctomycetota</taxon>
        <taxon>Planctomycetia</taxon>
        <taxon>Planctomycetales</taxon>
        <taxon>Planctomycetaceae</taxon>
        <taxon>Gimesia</taxon>
    </lineage>
</organism>
<keyword evidence="2" id="KW-1185">Reference proteome</keyword>
<evidence type="ECO:0000313" key="1">
    <source>
        <dbReference type="EMBL" id="QDT25310.1"/>
    </source>
</evidence>
<proteinExistence type="predicted"/>